<dbReference type="InterPro" id="IPR029052">
    <property type="entry name" value="Metallo-depent_PP-like"/>
</dbReference>
<organism evidence="7 8">
    <name type="scientific">Plectus sambesii</name>
    <dbReference type="NCBI Taxonomy" id="2011161"/>
    <lineage>
        <taxon>Eukaryota</taxon>
        <taxon>Metazoa</taxon>
        <taxon>Ecdysozoa</taxon>
        <taxon>Nematoda</taxon>
        <taxon>Chromadorea</taxon>
        <taxon>Plectida</taxon>
        <taxon>Plectina</taxon>
        <taxon>Plectoidea</taxon>
        <taxon>Plectidae</taxon>
        <taxon>Plectus</taxon>
    </lineage>
</organism>
<keyword evidence="2 5" id="KW-0812">Transmembrane</keyword>
<comment type="subcellular location">
    <subcellularLocation>
        <location evidence="1">Membrane</location>
        <topology evidence="1">Multi-pass membrane protein</topology>
    </subcellularLocation>
</comment>
<dbReference type="Gene3D" id="3.60.21.10">
    <property type="match status" value="1"/>
</dbReference>
<protein>
    <submittedName>
        <fullName evidence="8">Calcineurin-like phosphoesterase domain-containing protein</fullName>
    </submittedName>
</protein>
<dbReference type="AlphaFoldDB" id="A0A914WBN0"/>
<dbReference type="GO" id="GO:0016020">
    <property type="term" value="C:membrane"/>
    <property type="evidence" value="ECO:0007669"/>
    <property type="project" value="UniProtKB-SubCell"/>
</dbReference>
<evidence type="ECO:0000313" key="8">
    <source>
        <dbReference type="WBParaSite" id="PSAMB.scaffold36size104415.g926.t1"/>
    </source>
</evidence>
<feature type="domain" description="Calcineurin-like phosphoesterase" evidence="6">
    <location>
        <begin position="70"/>
        <end position="254"/>
    </location>
</feature>
<dbReference type="InterPro" id="IPR004843">
    <property type="entry name" value="Calcineurin-like_PHP"/>
</dbReference>
<dbReference type="GO" id="GO:0006506">
    <property type="term" value="P:GPI anchor biosynthetic process"/>
    <property type="evidence" value="ECO:0007669"/>
    <property type="project" value="InterPro"/>
</dbReference>
<dbReference type="InterPro" id="IPR033308">
    <property type="entry name" value="PGAP5/Cdc1/Ted1"/>
</dbReference>
<evidence type="ECO:0000256" key="4">
    <source>
        <dbReference type="ARBA" id="ARBA00023136"/>
    </source>
</evidence>
<sequence>MRNISQIVERLLCKGEVSYRRRWRSFSVEVTPRRILLSIIVAAVVWAEWLALEVKRFGWSSADVSSSTVRVLIVADPQLLGYRDEPRLLGAVTRWDADRYTRRAFAHAKAHVKPHLIIFMGDLFDEGEKDNAVEFNATLDRFRNTFPVDGSQVIYISGDNDVGGEWGSVKASRVARFNEHFKSKFDLRALGLETMGIIHTNLFNAQNEYLTDESAPSALRVVLSHAPLLRGYGRERRVIQMLSPSLILSAHDHIAEYCVRARDSVTFERHAMTPASLPVDFVVSQSGPMVELQAPTCSYRMGVKNMGFGVVFIEPRDDAHRLLVRYQVLWLPGRYPQLWFIKSEQRVCGHRNDCFISPFYRALAASHVLPSCSLLSLRAPLIG</sequence>
<dbReference type="WBParaSite" id="PSAMB.scaffold36size104415.g926.t1">
    <property type="protein sequence ID" value="PSAMB.scaffold36size104415.g926.t1"/>
    <property type="gene ID" value="PSAMB.scaffold36size104415.g926"/>
</dbReference>
<evidence type="ECO:0000256" key="1">
    <source>
        <dbReference type="ARBA" id="ARBA00004141"/>
    </source>
</evidence>
<dbReference type="PANTHER" id="PTHR13315">
    <property type="entry name" value="METALLO PHOSPHOESTERASE RELATED"/>
    <property type="match status" value="1"/>
</dbReference>
<keyword evidence="3 5" id="KW-1133">Transmembrane helix</keyword>
<proteinExistence type="predicted"/>
<evidence type="ECO:0000256" key="3">
    <source>
        <dbReference type="ARBA" id="ARBA00022989"/>
    </source>
</evidence>
<keyword evidence="4 5" id="KW-0472">Membrane</keyword>
<dbReference type="GO" id="GO:0016787">
    <property type="term" value="F:hydrolase activity"/>
    <property type="evidence" value="ECO:0007669"/>
    <property type="project" value="InterPro"/>
</dbReference>
<keyword evidence="7" id="KW-1185">Reference proteome</keyword>
<reference evidence="8" key="1">
    <citation type="submission" date="2022-11" db="UniProtKB">
        <authorList>
            <consortium name="WormBaseParasite"/>
        </authorList>
    </citation>
    <scope>IDENTIFICATION</scope>
</reference>
<name>A0A914WBN0_9BILA</name>
<dbReference type="SUPFAM" id="SSF56300">
    <property type="entry name" value="Metallo-dependent phosphatases"/>
    <property type="match status" value="1"/>
</dbReference>
<dbReference type="Proteomes" id="UP000887566">
    <property type="component" value="Unplaced"/>
</dbReference>
<dbReference type="PANTHER" id="PTHR13315:SF4">
    <property type="entry name" value="METALLOPHOSPHOESTERASE, ISOFORM E"/>
    <property type="match status" value="1"/>
</dbReference>
<evidence type="ECO:0000313" key="7">
    <source>
        <dbReference type="Proteomes" id="UP000887566"/>
    </source>
</evidence>
<evidence type="ECO:0000256" key="2">
    <source>
        <dbReference type="ARBA" id="ARBA00022692"/>
    </source>
</evidence>
<feature type="transmembrane region" description="Helical" evidence="5">
    <location>
        <begin position="35"/>
        <end position="52"/>
    </location>
</feature>
<dbReference type="Pfam" id="PF00149">
    <property type="entry name" value="Metallophos"/>
    <property type="match status" value="1"/>
</dbReference>
<evidence type="ECO:0000256" key="5">
    <source>
        <dbReference type="SAM" id="Phobius"/>
    </source>
</evidence>
<accession>A0A914WBN0</accession>
<evidence type="ECO:0000259" key="6">
    <source>
        <dbReference type="Pfam" id="PF00149"/>
    </source>
</evidence>
<dbReference type="GO" id="GO:0005783">
    <property type="term" value="C:endoplasmic reticulum"/>
    <property type="evidence" value="ECO:0007669"/>
    <property type="project" value="TreeGrafter"/>
</dbReference>